<dbReference type="SUPFAM" id="SSF52096">
    <property type="entry name" value="ClpP/crotonase"/>
    <property type="match status" value="1"/>
</dbReference>
<dbReference type="Gene3D" id="3.30.750.44">
    <property type="match status" value="1"/>
</dbReference>
<dbReference type="OrthoDB" id="7314861at2"/>
<dbReference type="GO" id="GO:0004175">
    <property type="term" value="F:endopeptidase activity"/>
    <property type="evidence" value="ECO:0007669"/>
    <property type="project" value="TreeGrafter"/>
</dbReference>
<feature type="domain" description="Tail specific protease" evidence="2">
    <location>
        <begin position="95"/>
        <end position="313"/>
    </location>
</feature>
<gene>
    <name evidence="3" type="ORF">EPI11_08065</name>
</gene>
<reference evidence="3 4" key="1">
    <citation type="submission" date="2019-01" db="EMBL/GenBank/DDBJ databases">
        <title>Flavobacterium sp. nov.,isolated from freshwater.</title>
        <authorList>
            <person name="Zhang R."/>
            <person name="Du Z.-J."/>
        </authorList>
    </citation>
    <scope>NUCLEOTIDE SEQUENCE [LARGE SCALE GENOMIC DNA]</scope>
    <source>
        <strain evidence="3 4">1E403</strain>
    </source>
</reference>
<dbReference type="InterPro" id="IPR029045">
    <property type="entry name" value="ClpP/crotonase-like_dom_sf"/>
</dbReference>
<dbReference type="SMART" id="SM00245">
    <property type="entry name" value="TSPc"/>
    <property type="match status" value="1"/>
</dbReference>
<dbReference type="AlphaFoldDB" id="A0A444HC73"/>
<dbReference type="Gene3D" id="3.90.226.10">
    <property type="entry name" value="2-enoyl-CoA Hydratase, Chain A, domain 1"/>
    <property type="match status" value="1"/>
</dbReference>
<dbReference type="PANTHER" id="PTHR32060">
    <property type="entry name" value="TAIL-SPECIFIC PROTEASE"/>
    <property type="match status" value="1"/>
</dbReference>
<evidence type="ECO:0000313" key="4">
    <source>
        <dbReference type="Proteomes" id="UP000287527"/>
    </source>
</evidence>
<dbReference type="PANTHER" id="PTHR32060:SF30">
    <property type="entry name" value="CARBOXY-TERMINAL PROCESSING PROTEASE CTPA"/>
    <property type="match status" value="1"/>
</dbReference>
<proteinExistence type="predicted"/>
<dbReference type="EMBL" id="SBII01000004">
    <property type="protein sequence ID" value="RWX00966.1"/>
    <property type="molecule type" value="Genomic_DNA"/>
</dbReference>
<comment type="caution">
    <text evidence="3">The sequence shown here is derived from an EMBL/GenBank/DDBJ whole genome shotgun (WGS) entry which is preliminary data.</text>
</comment>
<keyword evidence="1" id="KW-0732">Signal</keyword>
<dbReference type="RefSeq" id="WP_128389448.1">
    <property type="nucleotide sequence ID" value="NZ_SBII01000004.1"/>
</dbReference>
<evidence type="ECO:0000313" key="3">
    <source>
        <dbReference type="EMBL" id="RWX00966.1"/>
    </source>
</evidence>
<accession>A0A444HC73</accession>
<feature type="signal peptide" evidence="1">
    <location>
        <begin position="1"/>
        <end position="26"/>
    </location>
</feature>
<dbReference type="InterPro" id="IPR005151">
    <property type="entry name" value="Tail-specific_protease"/>
</dbReference>
<dbReference type="CDD" id="cd06567">
    <property type="entry name" value="Peptidase_S41"/>
    <property type="match status" value="1"/>
</dbReference>
<feature type="chain" id="PRO_5019363536" description="Tail specific protease domain-containing protein" evidence="1">
    <location>
        <begin position="27"/>
        <end position="335"/>
    </location>
</feature>
<dbReference type="GO" id="GO:0006508">
    <property type="term" value="P:proteolysis"/>
    <property type="evidence" value="ECO:0007669"/>
    <property type="project" value="InterPro"/>
</dbReference>
<sequence length="335" mass="37873">MNTKIQIQRNCLYLLLLLSISSSTQAQTDAAKKYLLSALDLMKSRSINKNKLDWNSIYKTSLEELKDARTIKDTYPIIRSAQSKLEDSHSNFFPPEAVASLLLGYKQTGQAFPYAKYKLIDGNYGYLSVPGIGCYNFKDWDEYASHILKGIKELDNNELRGWIIDLRENDGGMLQPMYAGLHPFFEMLQLVGSRDADGIDGYYGFKNHSVYYRGEKQHTFNIPTVKLRNRDKTIIVLTSRTTASSGEFITIAFSSLPNVKLLGDRTNGLTSDNTEHRLSDGAFLVLTEGTIINSKKELFDEVGKGIQPDILILDTQNREKIIDAAKNTIDQMKKK</sequence>
<dbReference type="GO" id="GO:0007165">
    <property type="term" value="P:signal transduction"/>
    <property type="evidence" value="ECO:0007669"/>
    <property type="project" value="TreeGrafter"/>
</dbReference>
<dbReference type="Proteomes" id="UP000287527">
    <property type="component" value="Unassembled WGS sequence"/>
</dbReference>
<dbReference type="GO" id="GO:0008236">
    <property type="term" value="F:serine-type peptidase activity"/>
    <property type="evidence" value="ECO:0007669"/>
    <property type="project" value="InterPro"/>
</dbReference>
<name>A0A444HC73_9FLAO</name>
<dbReference type="Pfam" id="PF03572">
    <property type="entry name" value="Peptidase_S41"/>
    <property type="match status" value="1"/>
</dbReference>
<evidence type="ECO:0000256" key="1">
    <source>
        <dbReference type="SAM" id="SignalP"/>
    </source>
</evidence>
<organism evidence="3 4">
    <name type="scientific">Flavobacterium cerinum</name>
    <dbReference type="NCBI Taxonomy" id="2502784"/>
    <lineage>
        <taxon>Bacteria</taxon>
        <taxon>Pseudomonadati</taxon>
        <taxon>Bacteroidota</taxon>
        <taxon>Flavobacteriia</taxon>
        <taxon>Flavobacteriales</taxon>
        <taxon>Flavobacteriaceae</taxon>
        <taxon>Flavobacterium</taxon>
    </lineage>
</organism>
<protein>
    <recommendedName>
        <fullName evidence="2">Tail specific protease domain-containing protein</fullName>
    </recommendedName>
</protein>
<keyword evidence="4" id="KW-1185">Reference proteome</keyword>
<dbReference type="GO" id="GO:0030288">
    <property type="term" value="C:outer membrane-bounded periplasmic space"/>
    <property type="evidence" value="ECO:0007669"/>
    <property type="project" value="TreeGrafter"/>
</dbReference>
<evidence type="ECO:0000259" key="2">
    <source>
        <dbReference type="SMART" id="SM00245"/>
    </source>
</evidence>